<gene>
    <name evidence="1" type="ORF">H8792_010970</name>
</gene>
<evidence type="ECO:0000313" key="1">
    <source>
        <dbReference type="EMBL" id="MBF6058864.1"/>
    </source>
</evidence>
<comment type="caution">
    <text evidence="1">The sequence shown here is derived from an EMBL/GenBank/DDBJ whole genome shotgun (WGS) entry which is preliminary data.</text>
</comment>
<organism evidence="1 2">
    <name type="scientific">Thiomicrorhabdus heinhorstiae</name>
    <dbReference type="NCBI Taxonomy" id="2748010"/>
    <lineage>
        <taxon>Bacteria</taxon>
        <taxon>Pseudomonadati</taxon>
        <taxon>Pseudomonadota</taxon>
        <taxon>Gammaproteobacteria</taxon>
        <taxon>Thiotrichales</taxon>
        <taxon>Piscirickettsiaceae</taxon>
        <taxon>Thiomicrorhabdus</taxon>
    </lineage>
</organism>
<dbReference type="Proteomes" id="UP001193680">
    <property type="component" value="Unassembled WGS sequence"/>
</dbReference>
<dbReference type="RefSeq" id="WP_194947663.1">
    <property type="nucleotide sequence ID" value="NZ_JACBGI020000030.1"/>
</dbReference>
<evidence type="ECO:0000313" key="2">
    <source>
        <dbReference type="Proteomes" id="UP001193680"/>
    </source>
</evidence>
<proteinExistence type="predicted"/>
<dbReference type="EMBL" id="JACBGI020000030">
    <property type="protein sequence ID" value="MBF6058864.1"/>
    <property type="molecule type" value="Genomic_DNA"/>
</dbReference>
<accession>A0ABS0BYK6</accession>
<protein>
    <recommendedName>
        <fullName evidence="3">DUF2846 domain-containing protein</fullName>
    </recommendedName>
</protein>
<dbReference type="PROSITE" id="PS51257">
    <property type="entry name" value="PROKAR_LIPOPROTEIN"/>
    <property type="match status" value="1"/>
</dbReference>
<sequence>METAMNKFRNSITTIATLIIFASFLGGCASNEAITKELTESAEFIPPNNKALITGSVSMYGGHFGWFTLKNTTTGETQTVGAINADDEYSWNARTGRGRTYLLELDPGLYEIIDWEYKVFVLGGTQIITPKNMKPIALNLKAGDQFYLGDFNFEMIVGKNIFGLNVPASVKVKVRDKRTRDLNNLKKKFPHLVLSDIKNYILNYAQ</sequence>
<reference evidence="1 2" key="2">
    <citation type="submission" date="2020-11" db="EMBL/GenBank/DDBJ databases">
        <title>Sulfur oxidizing isolate from Hospital Hole Sinkhole.</title>
        <authorList>
            <person name="Scott K.M."/>
        </authorList>
    </citation>
    <scope>NUCLEOTIDE SEQUENCE [LARGE SCALE GENOMIC DNA]</scope>
    <source>
        <strain evidence="1 2">HH1</strain>
    </source>
</reference>
<evidence type="ECO:0008006" key="3">
    <source>
        <dbReference type="Google" id="ProtNLM"/>
    </source>
</evidence>
<reference evidence="1 2" key="1">
    <citation type="submission" date="2020-06" db="EMBL/GenBank/DDBJ databases">
        <authorList>
            <person name="Scott K."/>
        </authorList>
    </citation>
    <scope>NUCLEOTIDE SEQUENCE [LARGE SCALE GENOMIC DNA]</scope>
    <source>
        <strain evidence="1 2">HH1</strain>
    </source>
</reference>
<name>A0ABS0BYK6_9GAMM</name>
<keyword evidence="2" id="KW-1185">Reference proteome</keyword>